<keyword evidence="1" id="KW-0732">Signal</keyword>
<dbReference type="AlphaFoldDB" id="A0A3L8Q381"/>
<evidence type="ECO:0000259" key="2">
    <source>
        <dbReference type="Pfam" id="PF13590"/>
    </source>
</evidence>
<gene>
    <name evidence="3" type="ORF">D5018_01985</name>
</gene>
<protein>
    <submittedName>
        <fullName evidence="3">DUF4136 domain-containing protein</fullName>
    </submittedName>
</protein>
<accession>A0A3L8Q381</accession>
<proteinExistence type="predicted"/>
<dbReference type="RefSeq" id="WP_121837304.1">
    <property type="nucleotide sequence ID" value="NZ_ML014754.1"/>
</dbReference>
<dbReference type="InterPro" id="IPR025411">
    <property type="entry name" value="DUF4136"/>
</dbReference>
<evidence type="ECO:0000313" key="3">
    <source>
        <dbReference type="EMBL" id="RLV61483.1"/>
    </source>
</evidence>
<sequence>MKKYLILVMALMLTACSSTRGNWDYNPKVDFGQYKTFAWVNKKAGKEGYQLDGLMSQRIHRAVNEQLQAKGLTKTNKRSADVLVNYITKKEKKFDVDTFHSRFGYFPYTRNWWWGGTGSTTTHVREYKVGTLFVDIVDNKTGELIWRGSSRDIIRNYKTPEKKTANVNKMVADILSNFPPKPEK</sequence>
<dbReference type="PROSITE" id="PS51257">
    <property type="entry name" value="PROKAR_LIPOPROTEIN"/>
    <property type="match status" value="1"/>
</dbReference>
<comment type="caution">
    <text evidence="3">The sequence shown here is derived from an EMBL/GenBank/DDBJ whole genome shotgun (WGS) entry which is preliminary data.</text>
</comment>
<dbReference type="EMBL" id="QZEI01000003">
    <property type="protein sequence ID" value="RLV61483.1"/>
    <property type="molecule type" value="Genomic_DNA"/>
</dbReference>
<name>A0A3L8Q381_9GAMM</name>
<reference evidence="3 4" key="1">
    <citation type="submission" date="2018-09" db="EMBL/GenBank/DDBJ databases">
        <title>Phylogeny of the Shewanellaceae, and recommendation for two new genera, Pseudoshewanella and Parashewanella.</title>
        <authorList>
            <person name="Wang G."/>
        </authorList>
    </citation>
    <scope>NUCLEOTIDE SEQUENCE [LARGE SCALE GENOMIC DNA]</scope>
    <source>
        <strain evidence="3 4">C51</strain>
    </source>
</reference>
<dbReference type="Pfam" id="PF13590">
    <property type="entry name" value="DUF4136"/>
    <property type="match status" value="1"/>
</dbReference>
<keyword evidence="4" id="KW-1185">Reference proteome</keyword>
<dbReference type="Gene3D" id="3.30.160.670">
    <property type="match status" value="1"/>
</dbReference>
<feature type="domain" description="DUF4136" evidence="2">
    <location>
        <begin position="22"/>
        <end position="180"/>
    </location>
</feature>
<feature type="chain" id="PRO_5018054680" evidence="1">
    <location>
        <begin position="21"/>
        <end position="184"/>
    </location>
</feature>
<feature type="signal peptide" evidence="1">
    <location>
        <begin position="1"/>
        <end position="20"/>
    </location>
</feature>
<evidence type="ECO:0000313" key="4">
    <source>
        <dbReference type="Proteomes" id="UP000281474"/>
    </source>
</evidence>
<evidence type="ECO:0000256" key="1">
    <source>
        <dbReference type="SAM" id="SignalP"/>
    </source>
</evidence>
<dbReference type="Proteomes" id="UP000281474">
    <property type="component" value="Unassembled WGS sequence"/>
</dbReference>
<dbReference type="OrthoDB" id="329837at2"/>
<organism evidence="3 4">
    <name type="scientific">Parashewanella curva</name>
    <dbReference type="NCBI Taxonomy" id="2338552"/>
    <lineage>
        <taxon>Bacteria</taxon>
        <taxon>Pseudomonadati</taxon>
        <taxon>Pseudomonadota</taxon>
        <taxon>Gammaproteobacteria</taxon>
        <taxon>Alteromonadales</taxon>
        <taxon>Shewanellaceae</taxon>
        <taxon>Parashewanella</taxon>
    </lineage>
</organism>